<name>A0ABU4NZ90_9ACTN</name>
<feature type="region of interest" description="Disordered" evidence="1">
    <location>
        <begin position="58"/>
        <end position="78"/>
    </location>
</feature>
<gene>
    <name evidence="2" type="ORF">PV662_46385</name>
</gene>
<evidence type="ECO:0000313" key="3">
    <source>
        <dbReference type="Proteomes" id="UP001271274"/>
    </source>
</evidence>
<evidence type="ECO:0000256" key="1">
    <source>
        <dbReference type="SAM" id="MobiDB-lite"/>
    </source>
</evidence>
<comment type="caution">
    <text evidence="2">The sequence shown here is derived from an EMBL/GenBank/DDBJ whole genome shotgun (WGS) entry which is preliminary data.</text>
</comment>
<dbReference type="RefSeq" id="WP_119580816.1">
    <property type="nucleotide sequence ID" value="NZ_JARAUS010000532.1"/>
</dbReference>
<reference evidence="2 3" key="1">
    <citation type="journal article" date="2023" name="Microb. Genom.">
        <title>Mesoterricola silvestris gen. nov., sp. nov., Mesoterricola sediminis sp. nov., Geothrix oryzae sp. nov., Geothrix edaphica sp. nov., Geothrix rubra sp. nov., and Geothrix limicola sp. nov., six novel members of Acidobacteriota isolated from soils.</title>
        <authorList>
            <person name="Weisberg A.J."/>
            <person name="Pearce E."/>
            <person name="Kramer C.G."/>
            <person name="Chang J.H."/>
            <person name="Clarke C.R."/>
        </authorList>
    </citation>
    <scope>NUCLEOTIDE SEQUENCE [LARGE SCALE GENOMIC DNA]</scope>
    <source>
        <strain evidence="2 3">ID09-01A</strain>
    </source>
</reference>
<accession>A0ABU4NZ90</accession>
<protein>
    <recommendedName>
        <fullName evidence="4">Transposase</fullName>
    </recommendedName>
</protein>
<proteinExistence type="predicted"/>
<sequence length="78" mass="8086">MGADRAAAAVLARAGSWSRPVPDGLFLPGILYVLHNDIAWQLLLLKLGPARAGPVGGGWGGGRRVSVSHHRAPVTEAP</sequence>
<evidence type="ECO:0008006" key="4">
    <source>
        <dbReference type="Google" id="ProtNLM"/>
    </source>
</evidence>
<keyword evidence="3" id="KW-1185">Reference proteome</keyword>
<dbReference type="EMBL" id="JARAYU010000038">
    <property type="protein sequence ID" value="MDX3706984.1"/>
    <property type="molecule type" value="Genomic_DNA"/>
</dbReference>
<dbReference type="Proteomes" id="UP001271274">
    <property type="component" value="Unassembled WGS sequence"/>
</dbReference>
<organism evidence="2 3">
    <name type="scientific">Streptomyces europaeiscabiei</name>
    <dbReference type="NCBI Taxonomy" id="146819"/>
    <lineage>
        <taxon>Bacteria</taxon>
        <taxon>Bacillati</taxon>
        <taxon>Actinomycetota</taxon>
        <taxon>Actinomycetes</taxon>
        <taxon>Kitasatosporales</taxon>
        <taxon>Streptomycetaceae</taxon>
        <taxon>Streptomyces</taxon>
    </lineage>
</organism>
<evidence type="ECO:0000313" key="2">
    <source>
        <dbReference type="EMBL" id="MDX3706984.1"/>
    </source>
</evidence>